<evidence type="ECO:0000313" key="2">
    <source>
        <dbReference type="Ensembl" id="ENSSHBP00005007368.1"/>
    </source>
</evidence>
<organism evidence="2 3">
    <name type="scientific">Strigops habroptila</name>
    <name type="common">Kakapo</name>
    <dbReference type="NCBI Taxonomy" id="2489341"/>
    <lineage>
        <taxon>Eukaryota</taxon>
        <taxon>Metazoa</taxon>
        <taxon>Chordata</taxon>
        <taxon>Craniata</taxon>
        <taxon>Vertebrata</taxon>
        <taxon>Euteleostomi</taxon>
        <taxon>Archelosauria</taxon>
        <taxon>Archosauria</taxon>
        <taxon>Dinosauria</taxon>
        <taxon>Saurischia</taxon>
        <taxon>Theropoda</taxon>
        <taxon>Coelurosauria</taxon>
        <taxon>Aves</taxon>
        <taxon>Neognathae</taxon>
        <taxon>Neoaves</taxon>
        <taxon>Telluraves</taxon>
        <taxon>Australaves</taxon>
        <taxon>Psittaciformes</taxon>
        <taxon>Psittacidae</taxon>
        <taxon>Strigops</taxon>
    </lineage>
</organism>
<name>A0A672TY00_STRHB</name>
<protein>
    <submittedName>
        <fullName evidence="2">Uncharacterized protein</fullName>
    </submittedName>
</protein>
<dbReference type="Proteomes" id="UP000472266">
    <property type="component" value="Chromosome 2"/>
</dbReference>
<reference evidence="2" key="3">
    <citation type="submission" date="2025-09" db="UniProtKB">
        <authorList>
            <consortium name="Ensembl"/>
        </authorList>
    </citation>
    <scope>IDENTIFICATION</scope>
</reference>
<proteinExistence type="predicted"/>
<feature type="region of interest" description="Disordered" evidence="1">
    <location>
        <begin position="25"/>
        <end position="51"/>
    </location>
</feature>
<dbReference type="InParanoid" id="A0A672TY00"/>
<dbReference type="AlphaFoldDB" id="A0A672TY00"/>
<feature type="compositionally biased region" description="Polar residues" evidence="1">
    <location>
        <begin position="312"/>
        <end position="324"/>
    </location>
</feature>
<feature type="region of interest" description="Disordered" evidence="1">
    <location>
        <begin position="100"/>
        <end position="191"/>
    </location>
</feature>
<feature type="region of interest" description="Disordered" evidence="1">
    <location>
        <begin position="301"/>
        <end position="324"/>
    </location>
</feature>
<accession>A0A672TY00</accession>
<feature type="compositionally biased region" description="Low complexity" evidence="1">
    <location>
        <begin position="104"/>
        <end position="115"/>
    </location>
</feature>
<reference evidence="2 3" key="1">
    <citation type="submission" date="2019-11" db="EMBL/GenBank/DDBJ databases">
        <title>Strigops habroptila (kakapo) genome, bStrHab1, primary haplotype, v2.</title>
        <authorList>
            <person name="Jarvis E.D."/>
            <person name="Howard J."/>
            <person name="Rhie A."/>
            <person name="Phillippy A."/>
            <person name="Korlach J."/>
            <person name="Digby A."/>
            <person name="Iorns D."/>
            <person name="Eason D."/>
            <person name="Robertson B."/>
            <person name="Raemaekers T."/>
            <person name="Howe K."/>
            <person name="Lewin H."/>
            <person name="Damas J."/>
            <person name="Hastie A."/>
            <person name="Tracey A."/>
            <person name="Chow W."/>
            <person name="Fedrigo O."/>
        </authorList>
    </citation>
    <scope>NUCLEOTIDE SEQUENCE [LARGE SCALE GENOMIC DNA]</scope>
</reference>
<evidence type="ECO:0000313" key="3">
    <source>
        <dbReference type="Proteomes" id="UP000472266"/>
    </source>
</evidence>
<dbReference type="Ensembl" id="ENSSHBT00005008854.1">
    <property type="protein sequence ID" value="ENSSHBP00005007368.1"/>
    <property type="gene ID" value="ENSSHBG00005006446.1"/>
</dbReference>
<reference evidence="2" key="2">
    <citation type="submission" date="2025-08" db="UniProtKB">
        <authorList>
            <consortium name="Ensembl"/>
        </authorList>
    </citation>
    <scope>IDENTIFICATION</scope>
</reference>
<feature type="compositionally biased region" description="Gly residues" evidence="1">
    <location>
        <begin position="26"/>
        <end position="51"/>
    </location>
</feature>
<keyword evidence="3" id="KW-1185">Reference proteome</keyword>
<sequence>PCCSDPKSAARLLLWRLLAACEPSRRGGGLAGQGAGGEEAEGGGGAGGGGGAAAMMPVQRLICFCRYLRWFTFRLDFTGLSSASLMLLEAESMKLSRSLVASLKSPASPPRAAAAGKRRRRRSAPSGAGHGPPRLPARTAAHSPRPGTAEGREEQRPRGGCRAHGAGTRTSLGQVYTPLGTGTEPPAQVRTSRDGYIHPSDRYIYPSAQVHAAQDGYRAHGTGTHTPLTHVYTPLGHVLTPLGTGTEPPGQVHTSRDGYIHPWDRYIYPLAHPGMGTEPMGQVHIHPWDRYIHSLGQVHTHSRTGTEPLGQVHTSPGTGTHTPL</sequence>
<evidence type="ECO:0000256" key="1">
    <source>
        <dbReference type="SAM" id="MobiDB-lite"/>
    </source>
</evidence>
<dbReference type="GeneTree" id="ENSGT00980000198692"/>